<evidence type="ECO:0000256" key="6">
    <source>
        <dbReference type="ARBA" id="ARBA00022840"/>
    </source>
</evidence>
<evidence type="ECO:0000313" key="11">
    <source>
        <dbReference type="Ensembl" id="ENSMMOP00000004478.1"/>
    </source>
</evidence>
<comment type="subcellular location">
    <subcellularLocation>
        <location evidence="1">Membrane</location>
        <topology evidence="1">Multi-pass membrane protein</topology>
    </subcellularLocation>
</comment>
<dbReference type="InterPro" id="IPR050352">
    <property type="entry name" value="ABCG_transporters"/>
</dbReference>
<keyword evidence="7 9" id="KW-1133">Transmembrane helix</keyword>
<feature type="transmembrane region" description="Helical" evidence="9">
    <location>
        <begin position="404"/>
        <end position="430"/>
    </location>
</feature>
<dbReference type="SUPFAM" id="SSF52540">
    <property type="entry name" value="P-loop containing nucleoside triphosphate hydrolases"/>
    <property type="match status" value="1"/>
</dbReference>
<evidence type="ECO:0000259" key="10">
    <source>
        <dbReference type="PROSITE" id="PS50893"/>
    </source>
</evidence>
<dbReference type="PANTHER" id="PTHR48041">
    <property type="entry name" value="ABC TRANSPORTER G FAMILY MEMBER 28"/>
    <property type="match status" value="1"/>
</dbReference>
<sequence length="582" mass="65234">MSMKEITVNDVEEHFQEQGPTVTFSNLHYCVQEKRFCCKTGPEKYILKDVSGIMRPGMNAIMGPTGSGKTSLLDVIAGRKDPAGLKQGNVMVDGKAVTSDLRLSSAYVVQDDILMGTLTVRENLLFSANLRLSPRHHSSAEKYTRVSEIIEELGLTDCADTKIGTEFLRGVSGGERKRCSIGTELITSPSLLFLDEPTTGLDSNTANCIINLLHKLSRRGKTVIFSIHQPRYSIFKMFDHLTLMHKGEMVYAGAAAHTLEYFTNLGYEIDSFDNPTDFFMDITNGEAKSRWGTLASPFVCVCVCVCVGQLRVVCGRTVLNILRNPQTSYAQLALNIFFAVLVGLIYYQMPLTLPEALQNRGGAFFFLIINMVFGNLSAVELFINERAIFIHENSSGYYRTSVYFLSKIFADLIPNRIIPIFVFSAIAYYMMGLKPAFEAFLCFSLTMSLVSLSGVSLAFLVSASVSSFAMANILIALPFVFMMVFAGYLVNLNAMLSWLSWLKWISVFRYGLNVRYGEETLKKSRVVFSCMCCRIPGEVFLESQGIDYSVWGFWQNEVALLGIIIICMFLSYVQLRRINRWK</sequence>
<dbReference type="GO" id="GO:0005524">
    <property type="term" value="F:ATP binding"/>
    <property type="evidence" value="ECO:0007669"/>
    <property type="project" value="UniProtKB-KW"/>
</dbReference>
<dbReference type="STRING" id="94237.ENSMMOP00000004478"/>
<keyword evidence="3" id="KW-0813">Transport</keyword>
<dbReference type="GO" id="GO:0140359">
    <property type="term" value="F:ABC-type transporter activity"/>
    <property type="evidence" value="ECO:0007669"/>
    <property type="project" value="InterPro"/>
</dbReference>
<evidence type="ECO:0000313" key="12">
    <source>
        <dbReference type="Proteomes" id="UP000261620"/>
    </source>
</evidence>
<dbReference type="InterPro" id="IPR013525">
    <property type="entry name" value="ABC2_TM"/>
</dbReference>
<organism evidence="11 12">
    <name type="scientific">Mola mola</name>
    <name type="common">Ocean sunfish</name>
    <name type="synonym">Tetraodon mola</name>
    <dbReference type="NCBI Taxonomy" id="94237"/>
    <lineage>
        <taxon>Eukaryota</taxon>
        <taxon>Metazoa</taxon>
        <taxon>Chordata</taxon>
        <taxon>Craniata</taxon>
        <taxon>Vertebrata</taxon>
        <taxon>Euteleostomi</taxon>
        <taxon>Actinopterygii</taxon>
        <taxon>Neopterygii</taxon>
        <taxon>Teleostei</taxon>
        <taxon>Neoteleostei</taxon>
        <taxon>Acanthomorphata</taxon>
        <taxon>Eupercaria</taxon>
        <taxon>Tetraodontiformes</taxon>
        <taxon>Molidae</taxon>
        <taxon>Mola</taxon>
    </lineage>
</organism>
<keyword evidence="12" id="KW-1185">Reference proteome</keyword>
<feature type="transmembrane region" description="Helical" evidence="9">
    <location>
        <begin position="558"/>
        <end position="575"/>
    </location>
</feature>
<dbReference type="Ensembl" id="ENSMMOT00000004560.1">
    <property type="protein sequence ID" value="ENSMMOP00000004478.1"/>
    <property type="gene ID" value="ENSMMOG00000003572.1"/>
</dbReference>
<feature type="transmembrane region" description="Helical" evidence="9">
    <location>
        <begin position="291"/>
        <end position="312"/>
    </location>
</feature>
<dbReference type="InterPro" id="IPR003439">
    <property type="entry name" value="ABC_transporter-like_ATP-bd"/>
</dbReference>
<dbReference type="Gene3D" id="3.40.50.300">
    <property type="entry name" value="P-loop containing nucleotide triphosphate hydrolases"/>
    <property type="match status" value="1"/>
</dbReference>
<keyword evidence="5" id="KW-0547">Nucleotide-binding</keyword>
<evidence type="ECO:0000256" key="1">
    <source>
        <dbReference type="ARBA" id="ARBA00004141"/>
    </source>
</evidence>
<accession>A0A3Q3VT33</accession>
<dbReference type="InterPro" id="IPR043926">
    <property type="entry name" value="ABCG_dom"/>
</dbReference>
<proteinExistence type="inferred from homology"/>
<comment type="similarity">
    <text evidence="2">Belongs to the ABC transporter superfamily. ABCG family. Eye pigment precursor importer (TC 3.A.1.204) subfamily.</text>
</comment>
<dbReference type="AlphaFoldDB" id="A0A3Q3VT33"/>
<dbReference type="FunFam" id="3.40.50.300:FF:000622">
    <property type="entry name" value="ATP-binding cassette sub-family G member 2"/>
    <property type="match status" value="1"/>
</dbReference>
<reference evidence="11" key="2">
    <citation type="submission" date="2025-09" db="UniProtKB">
        <authorList>
            <consortium name="Ensembl"/>
        </authorList>
    </citation>
    <scope>IDENTIFICATION</scope>
</reference>
<feature type="domain" description="ABC transporter" evidence="10">
    <location>
        <begin position="22"/>
        <end position="271"/>
    </location>
</feature>
<dbReference type="GO" id="GO:0008514">
    <property type="term" value="F:organic anion transmembrane transporter activity"/>
    <property type="evidence" value="ECO:0007669"/>
    <property type="project" value="UniProtKB-ARBA"/>
</dbReference>
<dbReference type="PROSITE" id="PS50893">
    <property type="entry name" value="ABC_TRANSPORTER_2"/>
    <property type="match status" value="1"/>
</dbReference>
<feature type="transmembrane region" description="Helical" evidence="9">
    <location>
        <begin position="468"/>
        <end position="490"/>
    </location>
</feature>
<keyword evidence="6" id="KW-0067">ATP-binding</keyword>
<evidence type="ECO:0000256" key="9">
    <source>
        <dbReference type="SAM" id="Phobius"/>
    </source>
</evidence>
<feature type="transmembrane region" description="Helical" evidence="9">
    <location>
        <begin position="361"/>
        <end position="383"/>
    </location>
</feature>
<evidence type="ECO:0000256" key="5">
    <source>
        <dbReference type="ARBA" id="ARBA00022741"/>
    </source>
</evidence>
<evidence type="ECO:0000256" key="8">
    <source>
        <dbReference type="ARBA" id="ARBA00023136"/>
    </source>
</evidence>
<feature type="transmembrane region" description="Helical" evidence="9">
    <location>
        <begin position="436"/>
        <end position="461"/>
    </location>
</feature>
<keyword evidence="8 9" id="KW-0472">Membrane</keyword>
<feature type="transmembrane region" description="Helical" evidence="9">
    <location>
        <begin position="332"/>
        <end position="349"/>
    </location>
</feature>
<evidence type="ECO:0000256" key="2">
    <source>
        <dbReference type="ARBA" id="ARBA00005814"/>
    </source>
</evidence>
<dbReference type="OMA" id="HYCVQEK"/>
<dbReference type="InterPro" id="IPR027417">
    <property type="entry name" value="P-loop_NTPase"/>
</dbReference>
<protein>
    <recommendedName>
        <fullName evidence="10">ABC transporter domain-containing protein</fullName>
    </recommendedName>
</protein>
<dbReference type="Pfam" id="PF00005">
    <property type="entry name" value="ABC_tran"/>
    <property type="match status" value="1"/>
</dbReference>
<dbReference type="Proteomes" id="UP000261620">
    <property type="component" value="Unplaced"/>
</dbReference>
<evidence type="ECO:0000256" key="3">
    <source>
        <dbReference type="ARBA" id="ARBA00022448"/>
    </source>
</evidence>
<keyword evidence="4 9" id="KW-0812">Transmembrane</keyword>
<dbReference type="GO" id="GO:0015562">
    <property type="term" value="F:efflux transmembrane transporter activity"/>
    <property type="evidence" value="ECO:0007669"/>
    <property type="project" value="UniProtKB-ARBA"/>
</dbReference>
<dbReference type="SMART" id="SM00382">
    <property type="entry name" value="AAA"/>
    <property type="match status" value="1"/>
</dbReference>
<name>A0A3Q3VT33_MOLML</name>
<dbReference type="Pfam" id="PF19055">
    <property type="entry name" value="ABC2_membrane_7"/>
    <property type="match status" value="1"/>
</dbReference>
<evidence type="ECO:0000256" key="7">
    <source>
        <dbReference type="ARBA" id="ARBA00022989"/>
    </source>
</evidence>
<dbReference type="GO" id="GO:0016324">
    <property type="term" value="C:apical plasma membrane"/>
    <property type="evidence" value="ECO:0007669"/>
    <property type="project" value="UniProtKB-ARBA"/>
</dbReference>
<reference evidence="11" key="1">
    <citation type="submission" date="2025-08" db="UniProtKB">
        <authorList>
            <consortium name="Ensembl"/>
        </authorList>
    </citation>
    <scope>IDENTIFICATION</scope>
</reference>
<dbReference type="GO" id="GO:0016887">
    <property type="term" value="F:ATP hydrolysis activity"/>
    <property type="evidence" value="ECO:0007669"/>
    <property type="project" value="InterPro"/>
</dbReference>
<dbReference type="InterPro" id="IPR003593">
    <property type="entry name" value="AAA+_ATPase"/>
</dbReference>
<dbReference type="Pfam" id="PF01061">
    <property type="entry name" value="ABC2_membrane"/>
    <property type="match status" value="1"/>
</dbReference>
<dbReference type="PANTHER" id="PTHR48041:SF49">
    <property type="entry name" value="ATP-BINDING CASSETTE TRANSPORTER SUB-FAMILY G MEMBER 2B-RELATED"/>
    <property type="match status" value="1"/>
</dbReference>
<evidence type="ECO:0000256" key="4">
    <source>
        <dbReference type="ARBA" id="ARBA00022692"/>
    </source>
</evidence>